<evidence type="ECO:0000256" key="8">
    <source>
        <dbReference type="SAM" id="MobiDB-lite"/>
    </source>
</evidence>
<dbReference type="InterPro" id="IPR022966">
    <property type="entry name" value="RNase_II/R_CS"/>
</dbReference>
<dbReference type="SMART" id="SM00955">
    <property type="entry name" value="RNB"/>
    <property type="match status" value="1"/>
</dbReference>
<reference evidence="10 11" key="1">
    <citation type="submission" date="2019-12" db="EMBL/GenBank/DDBJ databases">
        <title>Snethiella sp. nov. sp. isolated from sea sand.</title>
        <authorList>
            <person name="Kim J."/>
            <person name="Jeong S.E."/>
            <person name="Jung H.S."/>
            <person name="Jeon C.O."/>
        </authorList>
    </citation>
    <scope>NUCLEOTIDE SEQUENCE [LARGE SCALE GENOMIC DNA]</scope>
    <source>
        <strain evidence="10 11">DP05</strain>
    </source>
</reference>
<dbReference type="GO" id="GO:0005829">
    <property type="term" value="C:cytosol"/>
    <property type="evidence" value="ECO:0007669"/>
    <property type="project" value="TreeGrafter"/>
</dbReference>
<dbReference type="Proteomes" id="UP000476030">
    <property type="component" value="Unassembled WGS sequence"/>
</dbReference>
<dbReference type="InterPro" id="IPR050180">
    <property type="entry name" value="RNR_Ribonuclease"/>
</dbReference>
<comment type="subcellular location">
    <subcellularLocation>
        <location evidence="7">Cytoplasm</location>
    </subcellularLocation>
</comment>
<keyword evidence="3 7" id="KW-0540">Nuclease</keyword>
<dbReference type="NCBIfam" id="TIGR00358">
    <property type="entry name" value="3_prime_RNase"/>
    <property type="match status" value="1"/>
</dbReference>
<evidence type="ECO:0000256" key="7">
    <source>
        <dbReference type="HAMAP-Rule" id="MF_01895"/>
    </source>
</evidence>
<evidence type="ECO:0000256" key="2">
    <source>
        <dbReference type="ARBA" id="ARBA00022490"/>
    </source>
</evidence>
<dbReference type="EC" id="3.1.13.1" evidence="7"/>
<dbReference type="InterPro" id="IPR001900">
    <property type="entry name" value="RNase_II/R"/>
</dbReference>
<feature type="compositionally biased region" description="Basic residues" evidence="8">
    <location>
        <begin position="744"/>
        <end position="766"/>
    </location>
</feature>
<protein>
    <recommendedName>
        <fullName evidence="7">Ribonuclease R</fullName>
        <shortName evidence="7">RNase R</shortName>
        <ecNumber evidence="7">3.1.13.1</ecNumber>
    </recommendedName>
</protein>
<dbReference type="InterPro" id="IPR040476">
    <property type="entry name" value="CSD2"/>
</dbReference>
<dbReference type="InterPro" id="IPR003029">
    <property type="entry name" value="S1_domain"/>
</dbReference>
<organism evidence="10 11">
    <name type="scientific">Sneathiella litorea</name>
    <dbReference type="NCBI Taxonomy" id="2606216"/>
    <lineage>
        <taxon>Bacteria</taxon>
        <taxon>Pseudomonadati</taxon>
        <taxon>Pseudomonadota</taxon>
        <taxon>Alphaproteobacteria</taxon>
        <taxon>Sneathiellales</taxon>
        <taxon>Sneathiellaceae</taxon>
        <taxon>Sneathiella</taxon>
    </lineage>
</organism>
<dbReference type="InterPro" id="IPR011805">
    <property type="entry name" value="RNase_R"/>
</dbReference>
<comment type="caution">
    <text evidence="10">The sequence shown here is derived from an EMBL/GenBank/DDBJ whole genome shotgun (WGS) entry which is preliminary data.</text>
</comment>
<dbReference type="Pfam" id="PF00575">
    <property type="entry name" value="S1"/>
    <property type="match status" value="1"/>
</dbReference>
<dbReference type="PANTHER" id="PTHR23355">
    <property type="entry name" value="RIBONUCLEASE"/>
    <property type="match status" value="1"/>
</dbReference>
<evidence type="ECO:0000256" key="6">
    <source>
        <dbReference type="ARBA" id="ARBA00022884"/>
    </source>
</evidence>
<dbReference type="CDD" id="cd04471">
    <property type="entry name" value="S1_RNase_R"/>
    <property type="match status" value="1"/>
</dbReference>
<keyword evidence="6 7" id="KW-0694">RNA-binding</keyword>
<comment type="function">
    <text evidence="7">3'-5' exoribonuclease that releases 5'-nucleoside monophosphates and is involved in maturation of structured RNAs.</text>
</comment>
<dbReference type="GO" id="GO:0006402">
    <property type="term" value="P:mRNA catabolic process"/>
    <property type="evidence" value="ECO:0007669"/>
    <property type="project" value="TreeGrafter"/>
</dbReference>
<evidence type="ECO:0000313" key="11">
    <source>
        <dbReference type="Proteomes" id="UP000476030"/>
    </source>
</evidence>
<dbReference type="Pfam" id="PF00773">
    <property type="entry name" value="RNB"/>
    <property type="match status" value="1"/>
</dbReference>
<dbReference type="SMART" id="SM00316">
    <property type="entry name" value="S1"/>
    <property type="match status" value="1"/>
</dbReference>
<keyword evidence="2 7" id="KW-0963">Cytoplasm</keyword>
<feature type="domain" description="S1 motif" evidence="9">
    <location>
        <begin position="633"/>
        <end position="714"/>
    </location>
</feature>
<sequence>MTQKNPRNAHLPTKEQVRTFIDESETPVDKREIARAFNIKGADRIYLKKILKELIEDGHLERGRKRELAPAGALPSVAVIEVDRIDKGGEAIARPVSWQEDTKPPLIYVLQPGRTQAPGVRDRLLARLSRQKDGTYEAHVIRRLEASAGPVLGVYTKTGKDGRVQPTNRKLKKEVIVREENSMGAQSGEVVLCDILPGKAYSLPEGRVTQRVGPMDDAASLSLIAIHAHGIPDKFDEASIKEALAAKPVSLGKRTDLRGLPLLTIDPADARDRDDAIWAAPDDDPKNKGGWQAIVAIADVAHYVTHGSALDRTAKERGNSVYFPDRVVPMLPHELSSDLCSLHENVDRPVMAVHMWFDSEGNKLRHKFMRGLIRSVASLTYRQAQDAHEGVTDEKTEMLAKEVIEPLFGAYASLKKARSKRKPLDLDLPERRIEFGEDGFIKAVHKRERFAAHMLVEEFMIQANVSAAETLVKMKRPCMFRVHEPPATDKMIGLHETLAEMNISFAKGQVVTTETFNRILAQADNEIDRELVSSLVLRSQSQAVYSPDNLHHFGLHLQNYAHFTSPIRRYADLLIHRSLIAALKLGDGGLKDEEALEFSEIGTQISATERRAMVAERETTDRFTAVFLANKVGEIFTAKVSGVTRAGLFLSLDDSGADALAPISTLGNDFFNFDQEKHMLVGKRTGRVFRLADRLAVRLREVDIVTGSMIVEIEDGREGGTPPSRRTPADRKGKTGGKPPARNPVKKKKRTTPKGKKRAQRRQQQE</sequence>
<dbReference type="HAMAP" id="MF_01895">
    <property type="entry name" value="RNase_R"/>
    <property type="match status" value="1"/>
</dbReference>
<evidence type="ECO:0000256" key="1">
    <source>
        <dbReference type="ARBA" id="ARBA00001849"/>
    </source>
</evidence>
<name>A0A6L8W7L2_9PROT</name>
<dbReference type="GO" id="GO:0003723">
    <property type="term" value="F:RNA binding"/>
    <property type="evidence" value="ECO:0007669"/>
    <property type="project" value="UniProtKB-UniRule"/>
</dbReference>
<dbReference type="GO" id="GO:0008859">
    <property type="term" value="F:exoribonuclease II activity"/>
    <property type="evidence" value="ECO:0007669"/>
    <property type="project" value="UniProtKB-UniRule"/>
</dbReference>
<dbReference type="SUPFAM" id="SSF50249">
    <property type="entry name" value="Nucleic acid-binding proteins"/>
    <property type="match status" value="2"/>
</dbReference>
<dbReference type="PANTHER" id="PTHR23355:SF9">
    <property type="entry name" value="DIS3-LIKE EXONUCLEASE 2"/>
    <property type="match status" value="1"/>
</dbReference>
<dbReference type="PROSITE" id="PS50126">
    <property type="entry name" value="S1"/>
    <property type="match status" value="1"/>
</dbReference>
<dbReference type="RefSeq" id="WP_161315625.1">
    <property type="nucleotide sequence ID" value="NZ_WTUW01000002.1"/>
</dbReference>
<proteinExistence type="inferred from homology"/>
<dbReference type="EMBL" id="WTUW01000002">
    <property type="protein sequence ID" value="MZR31096.1"/>
    <property type="molecule type" value="Genomic_DNA"/>
</dbReference>
<dbReference type="PROSITE" id="PS01175">
    <property type="entry name" value="RIBONUCLEASE_II"/>
    <property type="match status" value="1"/>
</dbReference>
<gene>
    <name evidence="7 10" type="primary">rnr</name>
    <name evidence="10" type="ORF">GQE98_10675</name>
</gene>
<evidence type="ECO:0000259" key="9">
    <source>
        <dbReference type="PROSITE" id="PS50126"/>
    </source>
</evidence>
<feature type="region of interest" description="Disordered" evidence="8">
    <location>
        <begin position="714"/>
        <end position="766"/>
    </location>
</feature>
<evidence type="ECO:0000256" key="5">
    <source>
        <dbReference type="ARBA" id="ARBA00022839"/>
    </source>
</evidence>
<comment type="catalytic activity">
    <reaction evidence="1 7">
        <text>Exonucleolytic cleavage in the 3'- to 5'-direction to yield nucleoside 5'-phosphates.</text>
        <dbReference type="EC" id="3.1.13.1"/>
    </reaction>
</comment>
<dbReference type="NCBIfam" id="TIGR02063">
    <property type="entry name" value="RNase_R"/>
    <property type="match status" value="1"/>
</dbReference>
<evidence type="ECO:0000256" key="4">
    <source>
        <dbReference type="ARBA" id="ARBA00022801"/>
    </source>
</evidence>
<accession>A0A6L8W7L2</accession>
<dbReference type="Pfam" id="PF17876">
    <property type="entry name" value="CSD2"/>
    <property type="match status" value="1"/>
</dbReference>
<keyword evidence="4 7" id="KW-0378">Hydrolase</keyword>
<evidence type="ECO:0000256" key="3">
    <source>
        <dbReference type="ARBA" id="ARBA00022722"/>
    </source>
</evidence>
<dbReference type="Gene3D" id="2.40.50.140">
    <property type="entry name" value="Nucleic acid-binding proteins"/>
    <property type="match status" value="1"/>
</dbReference>
<evidence type="ECO:0000313" key="10">
    <source>
        <dbReference type="EMBL" id="MZR31096.1"/>
    </source>
</evidence>
<keyword evidence="11" id="KW-1185">Reference proteome</keyword>
<dbReference type="AlphaFoldDB" id="A0A6L8W7L2"/>
<keyword evidence="5 7" id="KW-0269">Exonuclease</keyword>
<dbReference type="InterPro" id="IPR012340">
    <property type="entry name" value="NA-bd_OB-fold"/>
</dbReference>
<comment type="similarity">
    <text evidence="7">Belongs to the RNR ribonuclease family. RNase R subfamily.</text>
</comment>
<dbReference type="InterPro" id="IPR004476">
    <property type="entry name" value="RNase_II/RNase_R"/>
</dbReference>